<accession>A0A9W7SIA1</accession>
<protein>
    <submittedName>
        <fullName evidence="3">Uncharacterized protein</fullName>
    </submittedName>
</protein>
<sequence length="367" mass="41829">MRTNIVSSSSRRSLLGPSDIESVLGNHDPAASERFWFESGNDGTAYLWLHDEPELQIQDAYTLREAEDILSTALSTPVPKSVVLAYKLDSQSDAADSITIASLLPTTPLRSDARTSYSDKLEAGPSWQTVEQRRPWPSKHLKAPMFWRGTHPSRWGIASAAAFLLSALFFVCVWVLNTDQQPHSKLWQRYDITGSTGPRYQLQFSYQNVSTWAATNDHADGRWYLRIDDQAMIPHDLVDDEERHYQAWFQARYPEMNDIRLNGDYLDEAFLSDPSAIQVPADKTFHMAHCVRALRRYWQARESGHHVCPRDIDYRHMKHCLDSLDEWAFPEGPRGSVTSSMGMSTGADGKAKKDTTRLIWKTKVCFD</sequence>
<comment type="caution">
    <text evidence="3">The sequence shown here is derived from an EMBL/GenBank/DDBJ whole genome shotgun (WGS) entry which is preliminary data.</text>
</comment>
<proteinExistence type="predicted"/>
<name>A0A9W7SIA1_9PEZI</name>
<reference evidence="3 4" key="2">
    <citation type="journal article" date="2021" name="Curr. Genet.">
        <title>Genetic response to nitrogen starvation in the aggressive Eucalyptus foliar pathogen Teratosphaeria destructans.</title>
        <authorList>
            <person name="Havenga M."/>
            <person name="Wingfield B.D."/>
            <person name="Wingfield M.J."/>
            <person name="Dreyer L.L."/>
            <person name="Roets F."/>
            <person name="Aylward J."/>
        </authorList>
    </citation>
    <scope>NUCLEOTIDE SEQUENCE [LARGE SCALE GENOMIC DNA]</scope>
    <source>
        <strain evidence="3">CMW44962</strain>
    </source>
</reference>
<evidence type="ECO:0000256" key="1">
    <source>
        <dbReference type="SAM" id="MobiDB-lite"/>
    </source>
</evidence>
<dbReference type="Proteomes" id="UP001138500">
    <property type="component" value="Unassembled WGS sequence"/>
</dbReference>
<dbReference type="EMBL" id="RIBY02002533">
    <property type="protein sequence ID" value="KAH9810058.1"/>
    <property type="molecule type" value="Genomic_DNA"/>
</dbReference>
<dbReference type="AlphaFoldDB" id="A0A9W7SIA1"/>
<keyword evidence="2" id="KW-1133">Transmembrane helix</keyword>
<keyword evidence="4" id="KW-1185">Reference proteome</keyword>
<evidence type="ECO:0000313" key="4">
    <source>
        <dbReference type="Proteomes" id="UP001138500"/>
    </source>
</evidence>
<gene>
    <name evidence="3" type="ORF">Tdes44962_MAKER01028</name>
</gene>
<evidence type="ECO:0000256" key="2">
    <source>
        <dbReference type="SAM" id="Phobius"/>
    </source>
</evidence>
<feature type="transmembrane region" description="Helical" evidence="2">
    <location>
        <begin position="155"/>
        <end position="176"/>
    </location>
</feature>
<organism evidence="3 4">
    <name type="scientific">Teratosphaeria destructans</name>
    <dbReference type="NCBI Taxonomy" id="418781"/>
    <lineage>
        <taxon>Eukaryota</taxon>
        <taxon>Fungi</taxon>
        <taxon>Dikarya</taxon>
        <taxon>Ascomycota</taxon>
        <taxon>Pezizomycotina</taxon>
        <taxon>Dothideomycetes</taxon>
        <taxon>Dothideomycetidae</taxon>
        <taxon>Mycosphaerellales</taxon>
        <taxon>Teratosphaeriaceae</taxon>
        <taxon>Teratosphaeria</taxon>
    </lineage>
</organism>
<keyword evidence="2" id="KW-0472">Membrane</keyword>
<reference evidence="3 4" key="1">
    <citation type="journal article" date="2018" name="IMA Fungus">
        <title>IMA Genome-F 10: Nine draft genome sequences of Claviceps purpurea s.lat., including C. arundinis, C. humidiphila, and C. cf. spartinae, pseudomolecules for the pitch canker pathogen Fusarium circinatum, draft genome of Davidsoniella eucalypti, Grosmannia galeiformis, Quambalaria eucalypti, and Teratosphaeria destructans.</title>
        <authorList>
            <person name="Wingfield B.D."/>
            <person name="Liu M."/>
            <person name="Nguyen H.D."/>
            <person name="Lane F.A."/>
            <person name="Morgan S.W."/>
            <person name="De Vos L."/>
            <person name="Wilken P.M."/>
            <person name="Duong T.A."/>
            <person name="Aylward J."/>
            <person name="Coetzee M.P."/>
            <person name="Dadej K."/>
            <person name="De Beer Z.W."/>
            <person name="Findlay W."/>
            <person name="Havenga M."/>
            <person name="Kolarik M."/>
            <person name="Menzies J.G."/>
            <person name="Naidoo K."/>
            <person name="Pochopski O."/>
            <person name="Shoukouhi P."/>
            <person name="Santana Q.C."/>
            <person name="Seifert K.A."/>
            <person name="Soal N."/>
            <person name="Steenkamp E.T."/>
            <person name="Tatham C.T."/>
            <person name="van der Nest M.A."/>
            <person name="Wingfield M.J."/>
        </authorList>
    </citation>
    <scope>NUCLEOTIDE SEQUENCE [LARGE SCALE GENOMIC DNA]</scope>
    <source>
        <strain evidence="3">CMW44962</strain>
    </source>
</reference>
<evidence type="ECO:0000313" key="3">
    <source>
        <dbReference type="EMBL" id="KAH9810058.1"/>
    </source>
</evidence>
<dbReference type="OrthoDB" id="5008097at2759"/>
<feature type="region of interest" description="Disordered" evidence="1">
    <location>
        <begin position="1"/>
        <end position="21"/>
    </location>
</feature>
<keyword evidence="2" id="KW-0812">Transmembrane</keyword>